<dbReference type="RefSeq" id="WP_319844153.1">
    <property type="nucleotide sequence ID" value="NZ_JAXAFJ010000004.1"/>
</dbReference>
<keyword evidence="3" id="KW-1185">Reference proteome</keyword>
<dbReference type="SMART" id="SM00849">
    <property type="entry name" value="Lactamase_B"/>
    <property type="match status" value="1"/>
</dbReference>
<dbReference type="Pfam" id="PF00753">
    <property type="entry name" value="Lactamase_B"/>
    <property type="match status" value="1"/>
</dbReference>
<name>A0ABU4RPA8_9HYPH</name>
<dbReference type="InterPro" id="IPR036388">
    <property type="entry name" value="WH-like_DNA-bd_sf"/>
</dbReference>
<dbReference type="InterPro" id="IPR001279">
    <property type="entry name" value="Metallo-B-lactamas"/>
</dbReference>
<dbReference type="Gene3D" id="1.10.10.10">
    <property type="entry name" value="Winged helix-like DNA-binding domain superfamily/Winged helix DNA-binding domain"/>
    <property type="match status" value="1"/>
</dbReference>
<evidence type="ECO:0000259" key="1">
    <source>
        <dbReference type="SMART" id="SM00849"/>
    </source>
</evidence>
<dbReference type="InterPro" id="IPR036866">
    <property type="entry name" value="RibonucZ/Hydroxyglut_hydro"/>
</dbReference>
<protein>
    <submittedName>
        <fullName evidence="2">MBL fold metallo-hydrolase</fullName>
    </submittedName>
</protein>
<dbReference type="PANTHER" id="PTHR23131:SF0">
    <property type="entry name" value="ENDORIBONUCLEASE LACTB2"/>
    <property type="match status" value="1"/>
</dbReference>
<organism evidence="2 3">
    <name type="scientific">Terrihabitans rhizophilus</name>
    <dbReference type="NCBI Taxonomy" id="3092662"/>
    <lineage>
        <taxon>Bacteria</taxon>
        <taxon>Pseudomonadati</taxon>
        <taxon>Pseudomonadota</taxon>
        <taxon>Alphaproteobacteria</taxon>
        <taxon>Hyphomicrobiales</taxon>
        <taxon>Terrihabitans</taxon>
    </lineage>
</organism>
<feature type="domain" description="Metallo-beta-lactamase" evidence="1">
    <location>
        <begin position="39"/>
        <end position="202"/>
    </location>
</feature>
<evidence type="ECO:0000313" key="3">
    <source>
        <dbReference type="Proteomes" id="UP001274321"/>
    </source>
</evidence>
<sequence length="288" mass="30945">MTDTIPFDRSHPGHYGCCITLSPLVRRVVANNPGPMTFTGTVTHLIGRGEVTVLDPGPDDPDHISALLDATAGERITRILITHTHRDHIDAVEALRAFTGAEVAGCSPDPASANGGYRPDLILSDGDMIGGRDWTLEAVATPGHAPNHLCFALRDENALFSGDHVMAWSTTVVIPPAGSMRDYRASLLRLLSRPERVYYPAHGPSLADGPDFVHLLLAHRERREAQILEALSGDAASAEDLVLQLYSGLGPDLRGAAALSVLAHLEELHQRGLVRQSPDGDGVRYMLA</sequence>
<comment type="caution">
    <text evidence="2">The sequence shown here is derived from an EMBL/GenBank/DDBJ whole genome shotgun (WGS) entry which is preliminary data.</text>
</comment>
<dbReference type="InterPro" id="IPR050662">
    <property type="entry name" value="Sec-metab_biosynth-thioest"/>
</dbReference>
<gene>
    <name evidence="2" type="ORF">SCD90_08100</name>
</gene>
<dbReference type="EMBL" id="JAXAFJ010000004">
    <property type="protein sequence ID" value="MDX6806023.1"/>
    <property type="molecule type" value="Genomic_DNA"/>
</dbReference>
<proteinExistence type="predicted"/>
<dbReference type="Pfam" id="PF17778">
    <property type="entry name" value="WHD_BLACT"/>
    <property type="match status" value="1"/>
</dbReference>
<reference evidence="2 3" key="1">
    <citation type="submission" date="2023-11" db="EMBL/GenBank/DDBJ databases">
        <authorList>
            <person name="Bao R."/>
        </authorList>
    </citation>
    <scope>NUCLEOTIDE SEQUENCE [LARGE SCALE GENOMIC DNA]</scope>
    <source>
        <strain evidence="2 3">PJ23</strain>
    </source>
</reference>
<dbReference type="PANTHER" id="PTHR23131">
    <property type="entry name" value="ENDORIBONUCLEASE LACTB2"/>
    <property type="match status" value="1"/>
</dbReference>
<dbReference type="CDD" id="cd16278">
    <property type="entry name" value="metallo-hydrolase-like_MBL-fold"/>
    <property type="match status" value="1"/>
</dbReference>
<dbReference type="Gene3D" id="3.60.15.10">
    <property type="entry name" value="Ribonuclease Z/Hydroxyacylglutathione hydrolase-like"/>
    <property type="match status" value="1"/>
</dbReference>
<dbReference type="InterPro" id="IPR041516">
    <property type="entry name" value="LACTB2_WH"/>
</dbReference>
<accession>A0ABU4RPA8</accession>
<dbReference type="SUPFAM" id="SSF56281">
    <property type="entry name" value="Metallo-hydrolase/oxidoreductase"/>
    <property type="match status" value="1"/>
</dbReference>
<dbReference type="Proteomes" id="UP001274321">
    <property type="component" value="Unassembled WGS sequence"/>
</dbReference>
<evidence type="ECO:0000313" key="2">
    <source>
        <dbReference type="EMBL" id="MDX6806023.1"/>
    </source>
</evidence>